<accession>A0A6J4NK38</accession>
<organism evidence="1">
    <name type="scientific">uncultured Rubellimicrobium sp</name>
    <dbReference type="NCBI Taxonomy" id="543078"/>
    <lineage>
        <taxon>Bacteria</taxon>
        <taxon>Pseudomonadati</taxon>
        <taxon>Pseudomonadota</taxon>
        <taxon>Alphaproteobacteria</taxon>
        <taxon>Rhodobacterales</taxon>
        <taxon>Roseobacteraceae</taxon>
        <taxon>Rubellimicrobium</taxon>
        <taxon>environmental samples</taxon>
    </lineage>
</organism>
<evidence type="ECO:0008006" key="2">
    <source>
        <dbReference type="Google" id="ProtNLM"/>
    </source>
</evidence>
<name>A0A6J4NK38_9RHOB</name>
<proteinExistence type="predicted"/>
<sequence>MLGISAMRSPHGVVQSMVQLACGATLSPRTVELLLVGKSSLPSRPAVQEKIVTLAQSRWTVLLATTLLYSTLPTPGRADGEVWGLDISESSTGGVLSASRGDLGFGATVTDYEGGVSAGLSLSRSLPYTFGVEGLQLSAGGGLGFSYDDEENGFSDPKVGLSAGVQRYRPTEFGSIFWQVSFSTISQARFTQLQIGFDEPGLSLAVSYGASTEYEESSISVSKRLRESPVSLRVGWRVNAEEVFVGFTVNTY</sequence>
<dbReference type="EMBL" id="CADCUU010000054">
    <property type="protein sequence ID" value="CAA9389397.1"/>
    <property type="molecule type" value="Genomic_DNA"/>
</dbReference>
<gene>
    <name evidence="1" type="ORF">AVDCRST_MAG15-440</name>
</gene>
<protein>
    <recommendedName>
        <fullName evidence="2">Autotransporter domain-containing protein</fullName>
    </recommendedName>
</protein>
<reference evidence="1" key="1">
    <citation type="submission" date="2020-02" db="EMBL/GenBank/DDBJ databases">
        <authorList>
            <person name="Meier V. D."/>
        </authorList>
    </citation>
    <scope>NUCLEOTIDE SEQUENCE</scope>
    <source>
        <strain evidence="1">AVDCRST_MAG15</strain>
    </source>
</reference>
<dbReference type="AlphaFoldDB" id="A0A6J4NK38"/>
<evidence type="ECO:0000313" key="1">
    <source>
        <dbReference type="EMBL" id="CAA9389397.1"/>
    </source>
</evidence>